<comment type="catalytic activity">
    <reaction evidence="1">
        <text>ATP + protein L-histidine = ADP + protein N-phospho-L-histidine.</text>
        <dbReference type="EC" id="2.7.13.3"/>
    </reaction>
</comment>
<evidence type="ECO:0000256" key="3">
    <source>
        <dbReference type="ARBA" id="ARBA00022553"/>
    </source>
</evidence>
<feature type="domain" description="PAC" evidence="8">
    <location>
        <begin position="216"/>
        <end position="268"/>
    </location>
</feature>
<feature type="domain" description="PAS" evidence="7">
    <location>
        <begin position="141"/>
        <end position="214"/>
    </location>
</feature>
<dbReference type="PROSITE" id="PS50112">
    <property type="entry name" value="PAS"/>
    <property type="match status" value="2"/>
</dbReference>
<evidence type="ECO:0000259" key="6">
    <source>
        <dbReference type="PROSITE" id="PS50110"/>
    </source>
</evidence>
<dbReference type="SMART" id="SM00448">
    <property type="entry name" value="REC"/>
    <property type="match status" value="1"/>
</dbReference>
<evidence type="ECO:0000259" key="8">
    <source>
        <dbReference type="PROSITE" id="PS50113"/>
    </source>
</evidence>
<organism evidence="9 10">
    <name type="scientific">Pararhizobium capsulatum DSM 1112</name>
    <dbReference type="NCBI Taxonomy" id="1121113"/>
    <lineage>
        <taxon>Bacteria</taxon>
        <taxon>Pseudomonadati</taxon>
        <taxon>Pseudomonadota</taxon>
        <taxon>Alphaproteobacteria</taxon>
        <taxon>Hyphomicrobiales</taxon>
        <taxon>Rhizobiaceae</taxon>
        <taxon>Rhizobium/Agrobacterium group</taxon>
        <taxon>Pararhizobium</taxon>
    </lineage>
</organism>
<dbReference type="InterPro" id="IPR011006">
    <property type="entry name" value="CheY-like_superfamily"/>
</dbReference>
<dbReference type="PANTHER" id="PTHR43065">
    <property type="entry name" value="SENSOR HISTIDINE KINASE"/>
    <property type="match status" value="1"/>
</dbReference>
<dbReference type="SUPFAM" id="SSF55785">
    <property type="entry name" value="PYP-like sensor domain (PAS domain)"/>
    <property type="match status" value="2"/>
</dbReference>
<accession>A0ABU0BYL2</accession>
<dbReference type="CDD" id="cd00130">
    <property type="entry name" value="PAS"/>
    <property type="match status" value="2"/>
</dbReference>
<dbReference type="InterPro" id="IPR000014">
    <property type="entry name" value="PAS"/>
</dbReference>
<dbReference type="PRINTS" id="PR00344">
    <property type="entry name" value="BCTRLSENSOR"/>
</dbReference>
<dbReference type="NCBIfam" id="TIGR00229">
    <property type="entry name" value="sensory_box"/>
    <property type="match status" value="2"/>
</dbReference>
<dbReference type="Gene3D" id="1.10.287.130">
    <property type="match status" value="1"/>
</dbReference>
<dbReference type="InterPro" id="IPR001610">
    <property type="entry name" value="PAC"/>
</dbReference>
<keyword evidence="10" id="KW-1185">Reference proteome</keyword>
<feature type="modified residue" description="4-aspartylphosphate" evidence="4">
    <location>
        <position position="582"/>
    </location>
</feature>
<feature type="domain" description="Response regulatory" evidence="6">
    <location>
        <begin position="532"/>
        <end position="643"/>
    </location>
</feature>
<reference evidence="9 10" key="1">
    <citation type="submission" date="2023-07" db="EMBL/GenBank/DDBJ databases">
        <title>Genomic Encyclopedia of Type Strains, Phase IV (KMG-IV): sequencing the most valuable type-strain genomes for metagenomic binning, comparative biology and taxonomic classification.</title>
        <authorList>
            <person name="Goeker M."/>
        </authorList>
    </citation>
    <scope>NUCLEOTIDE SEQUENCE [LARGE SCALE GENOMIC DNA]</scope>
    <source>
        <strain evidence="9 10">DSM 1112</strain>
    </source>
</reference>
<dbReference type="EC" id="2.7.13.3" evidence="2"/>
<dbReference type="PANTHER" id="PTHR43065:SF49">
    <property type="entry name" value="HISTIDINE KINASE"/>
    <property type="match status" value="1"/>
</dbReference>
<feature type="domain" description="PAS" evidence="7">
    <location>
        <begin position="13"/>
        <end position="71"/>
    </location>
</feature>
<dbReference type="EMBL" id="JAUSVF010000003">
    <property type="protein sequence ID" value="MDQ0323353.1"/>
    <property type="molecule type" value="Genomic_DNA"/>
</dbReference>
<dbReference type="Pfam" id="PF02518">
    <property type="entry name" value="HATPase_c"/>
    <property type="match status" value="1"/>
</dbReference>
<dbReference type="Gene3D" id="3.30.565.10">
    <property type="entry name" value="Histidine kinase-like ATPase, C-terminal domain"/>
    <property type="match status" value="1"/>
</dbReference>
<dbReference type="SMART" id="SM00388">
    <property type="entry name" value="HisKA"/>
    <property type="match status" value="1"/>
</dbReference>
<dbReference type="Proteomes" id="UP001230207">
    <property type="component" value="Unassembled WGS sequence"/>
</dbReference>
<name>A0ABU0BYL2_9HYPH</name>
<dbReference type="SUPFAM" id="SSF52172">
    <property type="entry name" value="CheY-like"/>
    <property type="match status" value="1"/>
</dbReference>
<dbReference type="SUPFAM" id="SSF47384">
    <property type="entry name" value="Homodimeric domain of signal transducing histidine kinase"/>
    <property type="match status" value="1"/>
</dbReference>
<dbReference type="InterPro" id="IPR035965">
    <property type="entry name" value="PAS-like_dom_sf"/>
</dbReference>
<dbReference type="SMART" id="SM00091">
    <property type="entry name" value="PAS"/>
    <property type="match status" value="2"/>
</dbReference>
<dbReference type="PROSITE" id="PS50110">
    <property type="entry name" value="RESPONSE_REGULATORY"/>
    <property type="match status" value="1"/>
</dbReference>
<dbReference type="InterPro" id="IPR003661">
    <property type="entry name" value="HisK_dim/P_dom"/>
</dbReference>
<feature type="domain" description="Histidine kinase" evidence="5">
    <location>
        <begin position="288"/>
        <end position="508"/>
    </location>
</feature>
<evidence type="ECO:0000259" key="7">
    <source>
        <dbReference type="PROSITE" id="PS50112"/>
    </source>
</evidence>
<dbReference type="Pfam" id="PF13426">
    <property type="entry name" value="PAS_9"/>
    <property type="match status" value="2"/>
</dbReference>
<dbReference type="Pfam" id="PF00072">
    <property type="entry name" value="Response_reg"/>
    <property type="match status" value="1"/>
</dbReference>
<dbReference type="Gene3D" id="3.40.50.2300">
    <property type="match status" value="1"/>
</dbReference>
<dbReference type="PROSITE" id="PS50113">
    <property type="entry name" value="PAC"/>
    <property type="match status" value="2"/>
</dbReference>
<dbReference type="InterPro" id="IPR005467">
    <property type="entry name" value="His_kinase_dom"/>
</dbReference>
<protein>
    <recommendedName>
        <fullName evidence="2">histidine kinase</fullName>
        <ecNumber evidence="2">2.7.13.3</ecNumber>
    </recommendedName>
</protein>
<dbReference type="InterPro" id="IPR000700">
    <property type="entry name" value="PAS-assoc_C"/>
</dbReference>
<dbReference type="RefSeq" id="WP_307235843.1">
    <property type="nucleotide sequence ID" value="NZ_JAUSVF010000003.1"/>
</dbReference>
<proteinExistence type="predicted"/>
<evidence type="ECO:0000256" key="2">
    <source>
        <dbReference type="ARBA" id="ARBA00012438"/>
    </source>
</evidence>
<dbReference type="Pfam" id="PF00512">
    <property type="entry name" value="HisKA"/>
    <property type="match status" value="1"/>
</dbReference>
<dbReference type="InterPro" id="IPR003594">
    <property type="entry name" value="HATPase_dom"/>
</dbReference>
<comment type="caution">
    <text evidence="9">The sequence shown here is derived from an EMBL/GenBank/DDBJ whole genome shotgun (WGS) entry which is preliminary data.</text>
</comment>
<gene>
    <name evidence="9" type="ORF">QO002_005559</name>
</gene>
<dbReference type="InterPro" id="IPR036890">
    <property type="entry name" value="HATPase_C_sf"/>
</dbReference>
<sequence>MSADVTTFQAEALDGRYRLLVDAITDYAVYMLDPDGHVSSWNSGAKRFKGYTEAEILGEHFSRFYTPEDRQAGIPQQALATAAADGRFEAEGWRIRKDGARFWAHVVIDAMRDPGGQLIGFAKITRDLSERKLAEQELRRSEEQFRLLVEGVTDYAIYMLTPEGNVSSWNAGAQRIKGYEPSEIIGQHFSRFYTEEDRAAELPRKALEIAATEGRFEKEGWRVRKDGTRFWASVIIDAIHAEDGSLIGFAKVTRDVTEKRQAQEALDRAQQDLFQAQKMEAVGQLTGGIAHDFNNLLTAILGSLEIAKKRAVLGQNNADLINNAIQGAKRGASLTQRLLAFSRKQDLKLERVNLAELVREMASLIERTIGPGIEIATTFPLVMPPVLSDPNQLESALLNLVVNARDAMQGGGCISIEARRQTVGAGQIKELSTGHYIVLSVTDEGEGMDVDTLEKAATPFFTTKGVGKGTGLGLPMVQGIMAQSGGALVLQSRKGEGTRAELWLPIAEPEKTETAGTPEKAASTPFLERSLTVLAVDDDALVLMNTALMLEDLGHVAIEAHSGKDALRILESGSVPDVIITDHAMPDMTGVELAAHVAELFPDVPILLATGYAELPDGVGTGLQRLSKPFMQSQLNDALATILDVRKP</sequence>
<dbReference type="SMART" id="SM00387">
    <property type="entry name" value="HATPase_c"/>
    <property type="match status" value="1"/>
</dbReference>
<dbReference type="InterPro" id="IPR004358">
    <property type="entry name" value="Sig_transdc_His_kin-like_C"/>
</dbReference>
<evidence type="ECO:0000259" key="5">
    <source>
        <dbReference type="PROSITE" id="PS50109"/>
    </source>
</evidence>
<evidence type="ECO:0000256" key="4">
    <source>
        <dbReference type="PROSITE-ProRule" id="PRU00169"/>
    </source>
</evidence>
<evidence type="ECO:0000256" key="1">
    <source>
        <dbReference type="ARBA" id="ARBA00000085"/>
    </source>
</evidence>
<feature type="domain" description="PAC" evidence="8">
    <location>
        <begin position="88"/>
        <end position="140"/>
    </location>
</feature>
<dbReference type="CDD" id="cd00082">
    <property type="entry name" value="HisKA"/>
    <property type="match status" value="1"/>
</dbReference>
<evidence type="ECO:0000313" key="10">
    <source>
        <dbReference type="Proteomes" id="UP001230207"/>
    </source>
</evidence>
<dbReference type="Gene3D" id="3.30.450.20">
    <property type="entry name" value="PAS domain"/>
    <property type="match status" value="2"/>
</dbReference>
<dbReference type="PROSITE" id="PS50109">
    <property type="entry name" value="HIS_KIN"/>
    <property type="match status" value="1"/>
</dbReference>
<keyword evidence="3 4" id="KW-0597">Phosphoprotein</keyword>
<evidence type="ECO:0000313" key="9">
    <source>
        <dbReference type="EMBL" id="MDQ0323353.1"/>
    </source>
</evidence>
<dbReference type="InterPro" id="IPR036097">
    <property type="entry name" value="HisK_dim/P_sf"/>
</dbReference>
<dbReference type="SUPFAM" id="SSF55874">
    <property type="entry name" value="ATPase domain of HSP90 chaperone/DNA topoisomerase II/histidine kinase"/>
    <property type="match status" value="1"/>
</dbReference>
<dbReference type="SMART" id="SM00086">
    <property type="entry name" value="PAC"/>
    <property type="match status" value="2"/>
</dbReference>
<dbReference type="InterPro" id="IPR001789">
    <property type="entry name" value="Sig_transdc_resp-reg_receiver"/>
</dbReference>